<dbReference type="AlphaFoldDB" id="A0A8S1QHG7"/>
<gene>
    <name evidence="2" type="ORF">PSON_ATCC_30995.1.T1080021</name>
</gene>
<dbReference type="Proteomes" id="UP000692954">
    <property type="component" value="Unassembled WGS sequence"/>
</dbReference>
<protein>
    <recommendedName>
        <fullName evidence="4">SPRY domain-containing protein</fullName>
    </recommendedName>
</protein>
<evidence type="ECO:0000313" key="3">
    <source>
        <dbReference type="Proteomes" id="UP000692954"/>
    </source>
</evidence>
<keyword evidence="1" id="KW-0732">Signal</keyword>
<comment type="caution">
    <text evidence="2">The sequence shown here is derived from an EMBL/GenBank/DDBJ whole genome shotgun (WGS) entry which is preliminary data.</text>
</comment>
<evidence type="ECO:0000313" key="2">
    <source>
        <dbReference type="EMBL" id="CAD8115269.1"/>
    </source>
</evidence>
<accession>A0A8S1QHG7</accession>
<evidence type="ECO:0000256" key="1">
    <source>
        <dbReference type="SAM" id="SignalP"/>
    </source>
</evidence>
<evidence type="ECO:0008006" key="4">
    <source>
        <dbReference type="Google" id="ProtNLM"/>
    </source>
</evidence>
<reference evidence="2" key="1">
    <citation type="submission" date="2021-01" db="EMBL/GenBank/DDBJ databases">
        <authorList>
            <consortium name="Genoscope - CEA"/>
            <person name="William W."/>
        </authorList>
    </citation>
    <scope>NUCLEOTIDE SEQUENCE</scope>
</reference>
<dbReference type="OrthoDB" id="317827at2759"/>
<organism evidence="2 3">
    <name type="scientific">Paramecium sonneborni</name>
    <dbReference type="NCBI Taxonomy" id="65129"/>
    <lineage>
        <taxon>Eukaryota</taxon>
        <taxon>Sar</taxon>
        <taxon>Alveolata</taxon>
        <taxon>Ciliophora</taxon>
        <taxon>Intramacronucleata</taxon>
        <taxon>Oligohymenophorea</taxon>
        <taxon>Peniculida</taxon>
        <taxon>Parameciidae</taxon>
        <taxon>Paramecium</taxon>
    </lineage>
</organism>
<feature type="chain" id="PRO_5035730398" description="SPRY domain-containing protein" evidence="1">
    <location>
        <begin position="30"/>
        <end position="389"/>
    </location>
</feature>
<keyword evidence="3" id="KW-1185">Reference proteome</keyword>
<name>A0A8S1QHG7_9CILI</name>
<proteinExistence type="predicted"/>
<dbReference type="EMBL" id="CAJJDN010000108">
    <property type="protein sequence ID" value="CAD8115269.1"/>
    <property type="molecule type" value="Genomic_DNA"/>
</dbReference>
<sequence length="389" mass="45426">MNPISCKNHPGNLAIFLLWNSSIVQFACNECDDNQSKLSSEKKLKKLTIKKALQEPDYFIKQFNLDETSQRIMNNLQSKPDSVLKELIENLEKSIKDIQIMLEQAIIQFKGQILHIIKCRDQFRTNLGKISYYTQFTQLINNLNNQKVVSHDFVNEIENNIQILFFKMQKNTAIFNQEVQKQYVIPKLDKKEGNFQIQQLQQRLMQFRKDIHPIFENNLSRFSNSLKFSQNQKHQNCKVSQNGKLIETELNVWQCCLCDQMIPTDCSTQFAFKIIELKYVMIGIGFRDTVQSKYYGNCSGLGAGTYCIYNSGLCYSNDQSDMDNKYIGFGFSVNDIIIVEVNIQKKIVKWTKQSTNQSFSMNIDIQKELYPCIQLNDRCKIEILDYPFE</sequence>
<feature type="signal peptide" evidence="1">
    <location>
        <begin position="1"/>
        <end position="29"/>
    </location>
</feature>